<dbReference type="EMBL" id="AP012035">
    <property type="protein sequence ID" value="BAJ81127.1"/>
    <property type="molecule type" value="Genomic_DNA"/>
</dbReference>
<dbReference type="PRINTS" id="PR00080">
    <property type="entry name" value="SDRFAMILY"/>
</dbReference>
<accession>F0IZB7</accession>
<dbReference type="Gene3D" id="3.40.50.720">
    <property type="entry name" value="NAD(P)-binding Rossmann-like Domain"/>
    <property type="match status" value="1"/>
</dbReference>
<dbReference type="InterPro" id="IPR002347">
    <property type="entry name" value="SDR_fam"/>
</dbReference>
<dbReference type="GO" id="GO:0016616">
    <property type="term" value="F:oxidoreductase activity, acting on the CH-OH group of donors, NAD or NADP as acceptor"/>
    <property type="evidence" value="ECO:0007669"/>
    <property type="project" value="TreeGrafter"/>
</dbReference>
<dbReference type="OrthoDB" id="9793325at2"/>
<organism evidence="2 3">
    <name type="scientific">Acidiphilium multivorum (strain DSM 11245 / JCM 8867 / NBRC 100883 / AIU 301)</name>
    <dbReference type="NCBI Taxonomy" id="926570"/>
    <lineage>
        <taxon>Bacteria</taxon>
        <taxon>Pseudomonadati</taxon>
        <taxon>Pseudomonadota</taxon>
        <taxon>Alphaproteobacteria</taxon>
        <taxon>Acetobacterales</taxon>
        <taxon>Acidocellaceae</taxon>
        <taxon>Acidiphilium</taxon>
    </lineage>
</organism>
<dbReference type="PRINTS" id="PR00081">
    <property type="entry name" value="GDHRDH"/>
</dbReference>
<dbReference type="Proteomes" id="UP000007100">
    <property type="component" value="Chromosome"/>
</dbReference>
<keyword evidence="3" id="KW-1185">Reference proteome</keyword>
<gene>
    <name evidence="2" type="ordered locus">ACMV_17800</name>
</gene>
<dbReference type="HOGENOM" id="CLU_010194_1_2_5"/>
<comment type="similarity">
    <text evidence="1">Belongs to the short-chain dehydrogenases/reductases (SDR) family.</text>
</comment>
<protein>
    <submittedName>
        <fullName evidence="2">Putative oxidoreductase</fullName>
    </submittedName>
</protein>
<dbReference type="RefSeq" id="WP_013640177.1">
    <property type="nucleotide sequence ID" value="NC_015186.1"/>
</dbReference>
<dbReference type="AlphaFoldDB" id="F0IZB7"/>
<dbReference type="GO" id="GO:0030497">
    <property type="term" value="P:fatty acid elongation"/>
    <property type="evidence" value="ECO:0007669"/>
    <property type="project" value="TreeGrafter"/>
</dbReference>
<dbReference type="PANTHER" id="PTHR42760:SF40">
    <property type="entry name" value="3-OXOACYL-[ACYL-CARRIER-PROTEIN] REDUCTASE, CHLOROPLASTIC"/>
    <property type="match status" value="1"/>
</dbReference>
<evidence type="ECO:0000313" key="2">
    <source>
        <dbReference type="EMBL" id="BAJ81127.1"/>
    </source>
</evidence>
<sequence length="254" mass="26143">MKGEERAMRFAGRKVVVMGGSRGIGLAIAMGFAAEGAAVAICARGAEALEVARREIAGHGGRVFAAPCDLAEAKQIARFVPEAAASLGGIDILVNNASGFGMTDDEAGWAASIGVDVMAVVRASHAALPFLEAAEGAAIVNIASISGLRASTRSLPYAAVKAAVINYTMSQAATLAPKRIRVNAISPGSIAFPGGLWEQRKETNPKLYEATLASIPFGRFGTAEEIAEVAMFLGSPAARWVTGQNIVVDGGQML</sequence>
<dbReference type="FunFam" id="3.40.50.720:FF:000084">
    <property type="entry name" value="Short-chain dehydrogenase reductase"/>
    <property type="match status" value="1"/>
</dbReference>
<dbReference type="KEGG" id="amv:ACMV_17800"/>
<dbReference type="SUPFAM" id="SSF51735">
    <property type="entry name" value="NAD(P)-binding Rossmann-fold domains"/>
    <property type="match status" value="1"/>
</dbReference>
<dbReference type="PANTHER" id="PTHR42760">
    <property type="entry name" value="SHORT-CHAIN DEHYDROGENASES/REDUCTASES FAMILY MEMBER"/>
    <property type="match status" value="1"/>
</dbReference>
<name>F0IZB7_ACIMA</name>
<reference evidence="2 3" key="1">
    <citation type="submission" date="2010-12" db="EMBL/GenBank/DDBJ databases">
        <title>Whole genome sequence of Acidiphilium multivorum AIU301.</title>
        <authorList>
            <person name="Narita-Yamada S."/>
            <person name="Nakamura S."/>
            <person name="Ito N."/>
            <person name="Takarada H."/>
            <person name="Katano Y."/>
            <person name="Nakazawa H."/>
            <person name="Hosoyama A."/>
            <person name="Yamada R."/>
            <person name="Fujita N."/>
        </authorList>
    </citation>
    <scope>NUCLEOTIDE SEQUENCE [LARGE SCALE GENOMIC DNA]</scope>
    <source>
        <strain evidence="3">DSM 11245 / JCM 8867 / AIU301</strain>
    </source>
</reference>
<evidence type="ECO:0000256" key="1">
    <source>
        <dbReference type="ARBA" id="ARBA00006484"/>
    </source>
</evidence>
<dbReference type="InterPro" id="IPR036291">
    <property type="entry name" value="NAD(P)-bd_dom_sf"/>
</dbReference>
<dbReference type="Pfam" id="PF13561">
    <property type="entry name" value="adh_short_C2"/>
    <property type="match status" value="1"/>
</dbReference>
<evidence type="ECO:0000313" key="3">
    <source>
        <dbReference type="Proteomes" id="UP000007100"/>
    </source>
</evidence>
<proteinExistence type="inferred from homology"/>